<comment type="catalytic activity">
    <reaction evidence="10">
        <text>a very-long-chain acyl-CoA + malonyl-CoA + H(+) = a very-long-chain 3-oxoacyl-CoA + CO2 + CoA</text>
        <dbReference type="Rhea" id="RHEA:32727"/>
        <dbReference type="ChEBI" id="CHEBI:15378"/>
        <dbReference type="ChEBI" id="CHEBI:16526"/>
        <dbReference type="ChEBI" id="CHEBI:57287"/>
        <dbReference type="ChEBI" id="CHEBI:57384"/>
        <dbReference type="ChEBI" id="CHEBI:90725"/>
        <dbReference type="ChEBI" id="CHEBI:90736"/>
        <dbReference type="EC" id="2.3.1.199"/>
    </reaction>
</comment>
<evidence type="ECO:0000256" key="3">
    <source>
        <dbReference type="ARBA" id="ARBA00022679"/>
    </source>
</evidence>
<dbReference type="KEGG" id="goe:100905286"/>
<feature type="transmembrane region" description="Helical" evidence="10">
    <location>
        <begin position="224"/>
        <end position="245"/>
    </location>
</feature>
<dbReference type="GO" id="GO:0034625">
    <property type="term" value="P:fatty acid elongation, monounsaturated fatty acid"/>
    <property type="evidence" value="ECO:0007669"/>
    <property type="project" value="TreeGrafter"/>
</dbReference>
<dbReference type="GO" id="GO:0009922">
    <property type="term" value="F:fatty acid elongase activity"/>
    <property type="evidence" value="ECO:0007669"/>
    <property type="project" value="UniProtKB-EC"/>
</dbReference>
<keyword evidence="7 10" id="KW-0443">Lipid metabolism</keyword>
<proteinExistence type="inferred from homology"/>
<protein>
    <recommendedName>
        <fullName evidence="10">Elongation of very long chain fatty acids protein</fullName>
        <ecNumber evidence="10">2.3.1.199</ecNumber>
    </recommendedName>
    <alternativeName>
        <fullName evidence="10">Very-long-chain 3-oxoacyl-CoA synthase</fullName>
    </alternativeName>
</protein>
<organism evidence="11 12">
    <name type="scientific">Galendromus occidentalis</name>
    <name type="common">western predatory mite</name>
    <dbReference type="NCBI Taxonomy" id="34638"/>
    <lineage>
        <taxon>Eukaryota</taxon>
        <taxon>Metazoa</taxon>
        <taxon>Ecdysozoa</taxon>
        <taxon>Arthropoda</taxon>
        <taxon>Chelicerata</taxon>
        <taxon>Arachnida</taxon>
        <taxon>Acari</taxon>
        <taxon>Parasitiformes</taxon>
        <taxon>Mesostigmata</taxon>
        <taxon>Gamasina</taxon>
        <taxon>Phytoseioidea</taxon>
        <taxon>Phytoseiidae</taxon>
        <taxon>Typhlodrominae</taxon>
        <taxon>Galendromus</taxon>
    </lineage>
</organism>
<dbReference type="GeneID" id="100905286"/>
<dbReference type="GO" id="GO:0042761">
    <property type="term" value="P:very long-chain fatty acid biosynthetic process"/>
    <property type="evidence" value="ECO:0007669"/>
    <property type="project" value="TreeGrafter"/>
</dbReference>
<feature type="transmembrane region" description="Helical" evidence="10">
    <location>
        <begin position="196"/>
        <end position="218"/>
    </location>
</feature>
<keyword evidence="3 10" id="KW-0808">Transferase</keyword>
<keyword evidence="2 10" id="KW-0444">Lipid biosynthesis</keyword>
<dbReference type="PANTHER" id="PTHR11157:SF69">
    <property type="entry name" value="ELONGATION OF VERY LONG CHAIN FATTY ACIDS PROTEIN 7"/>
    <property type="match status" value="1"/>
</dbReference>
<evidence type="ECO:0000256" key="8">
    <source>
        <dbReference type="ARBA" id="ARBA00023136"/>
    </source>
</evidence>
<reference evidence="12" key="1">
    <citation type="submission" date="2025-08" db="UniProtKB">
        <authorList>
            <consortium name="RefSeq"/>
        </authorList>
    </citation>
    <scope>IDENTIFICATION</scope>
</reference>
<comment type="similarity">
    <text evidence="10">Belongs to the ELO family.</text>
</comment>
<evidence type="ECO:0000256" key="7">
    <source>
        <dbReference type="ARBA" id="ARBA00023098"/>
    </source>
</evidence>
<keyword evidence="11" id="KW-1185">Reference proteome</keyword>
<dbReference type="Proteomes" id="UP000694867">
    <property type="component" value="Unplaced"/>
</dbReference>
<accession>A0AAJ7SGK6</accession>
<dbReference type="RefSeq" id="XP_028967392.1">
    <property type="nucleotide sequence ID" value="XM_029111559.1"/>
</dbReference>
<feature type="transmembrane region" description="Helical" evidence="10">
    <location>
        <begin position="20"/>
        <end position="38"/>
    </location>
</feature>
<evidence type="ECO:0000313" key="12">
    <source>
        <dbReference type="RefSeq" id="XP_028967392.1"/>
    </source>
</evidence>
<dbReference type="GO" id="GO:0034626">
    <property type="term" value="P:fatty acid elongation, polyunsaturated fatty acid"/>
    <property type="evidence" value="ECO:0007669"/>
    <property type="project" value="TreeGrafter"/>
</dbReference>
<keyword evidence="5 10" id="KW-0276">Fatty acid metabolism</keyword>
<comment type="subcellular location">
    <subcellularLocation>
        <location evidence="1">Membrane</location>
        <topology evidence="1">Multi-pass membrane protein</topology>
    </subcellularLocation>
</comment>
<feature type="transmembrane region" description="Helical" evidence="10">
    <location>
        <begin position="58"/>
        <end position="78"/>
    </location>
</feature>
<dbReference type="EC" id="2.3.1.199" evidence="10"/>
<evidence type="ECO:0000313" key="11">
    <source>
        <dbReference type="Proteomes" id="UP000694867"/>
    </source>
</evidence>
<evidence type="ECO:0000256" key="6">
    <source>
        <dbReference type="ARBA" id="ARBA00022989"/>
    </source>
</evidence>
<dbReference type="GO" id="GO:0019367">
    <property type="term" value="P:fatty acid elongation, saturated fatty acid"/>
    <property type="evidence" value="ECO:0007669"/>
    <property type="project" value="TreeGrafter"/>
</dbReference>
<evidence type="ECO:0000256" key="10">
    <source>
        <dbReference type="RuleBase" id="RU361115"/>
    </source>
</evidence>
<dbReference type="GO" id="GO:0005789">
    <property type="term" value="C:endoplasmic reticulum membrane"/>
    <property type="evidence" value="ECO:0007669"/>
    <property type="project" value="TreeGrafter"/>
</dbReference>
<evidence type="ECO:0000256" key="1">
    <source>
        <dbReference type="ARBA" id="ARBA00004141"/>
    </source>
</evidence>
<keyword evidence="6 10" id="KW-1133">Transmembrane helix</keyword>
<dbReference type="InterPro" id="IPR002076">
    <property type="entry name" value="ELO_fam"/>
</dbReference>
<gene>
    <name evidence="12" type="primary">LOC100905286</name>
</gene>
<name>A0AAJ7SGK6_9ACAR</name>
<feature type="transmembrane region" description="Helical" evidence="10">
    <location>
        <begin position="135"/>
        <end position="154"/>
    </location>
</feature>
<evidence type="ECO:0000256" key="5">
    <source>
        <dbReference type="ARBA" id="ARBA00022832"/>
    </source>
</evidence>
<sequence>MDSVVSDKMLPRDPRTEGWPLVGNPLGIILLLVVYVLLVTKIGPRWMEHRKPFNIRNWIAVTNAIQVFFNAYFSYQFMKHTYIYGGYNIWCQGVSLVVNEQGERLASLCWYYLMVRIGDFLDTVFFVLRKKFSHISFLHVVHHVLVVFNGWYGLTYGFDGQAMLSICINSCVHILMYTYYLLSLFKISWLGRVKPYLTIVQISQFCAISLHSLVPLFLECGYPVQHTILILGEALFFLALFLNFYRMAYSRKGAHPKGA</sequence>
<keyword evidence="8 10" id="KW-0472">Membrane</keyword>
<dbReference type="AlphaFoldDB" id="A0AAJ7SGK6"/>
<dbReference type="PANTHER" id="PTHR11157">
    <property type="entry name" value="FATTY ACID ACYL TRANSFERASE-RELATED"/>
    <property type="match status" value="1"/>
</dbReference>
<dbReference type="GO" id="GO:0030148">
    <property type="term" value="P:sphingolipid biosynthetic process"/>
    <property type="evidence" value="ECO:0007669"/>
    <property type="project" value="TreeGrafter"/>
</dbReference>
<evidence type="ECO:0000256" key="4">
    <source>
        <dbReference type="ARBA" id="ARBA00022692"/>
    </source>
</evidence>
<evidence type="ECO:0000256" key="2">
    <source>
        <dbReference type="ARBA" id="ARBA00022516"/>
    </source>
</evidence>
<feature type="transmembrane region" description="Helical" evidence="10">
    <location>
        <begin position="160"/>
        <end position="184"/>
    </location>
</feature>
<evidence type="ECO:0000256" key="9">
    <source>
        <dbReference type="ARBA" id="ARBA00023160"/>
    </source>
</evidence>
<keyword evidence="4 10" id="KW-0812">Transmembrane</keyword>
<feature type="transmembrane region" description="Helical" evidence="10">
    <location>
        <begin position="110"/>
        <end position="128"/>
    </location>
</feature>
<keyword evidence="9 10" id="KW-0275">Fatty acid biosynthesis</keyword>
<dbReference type="Pfam" id="PF01151">
    <property type="entry name" value="ELO"/>
    <property type="match status" value="1"/>
</dbReference>